<keyword evidence="4 6" id="KW-1133">Transmembrane helix</keyword>
<evidence type="ECO:0000256" key="1">
    <source>
        <dbReference type="ARBA" id="ARBA00004651"/>
    </source>
</evidence>
<evidence type="ECO:0000256" key="6">
    <source>
        <dbReference type="SAM" id="Phobius"/>
    </source>
</evidence>
<dbReference type="GeneID" id="57905272"/>
<dbReference type="OrthoDB" id="5242769at2"/>
<organism evidence="7 8">
    <name type="scientific">Yersinia frederiksenii</name>
    <dbReference type="NCBI Taxonomy" id="29484"/>
    <lineage>
        <taxon>Bacteria</taxon>
        <taxon>Pseudomonadati</taxon>
        <taxon>Pseudomonadota</taxon>
        <taxon>Gammaproteobacteria</taxon>
        <taxon>Enterobacterales</taxon>
        <taxon>Yersiniaceae</taxon>
        <taxon>Yersinia</taxon>
    </lineage>
</organism>
<dbReference type="Pfam" id="PF03706">
    <property type="entry name" value="LPG_synthase_TM"/>
    <property type="match status" value="1"/>
</dbReference>
<evidence type="ECO:0000313" key="8">
    <source>
        <dbReference type="Proteomes" id="UP000254835"/>
    </source>
</evidence>
<evidence type="ECO:0000256" key="3">
    <source>
        <dbReference type="ARBA" id="ARBA00022692"/>
    </source>
</evidence>
<dbReference type="PANTHER" id="PTHR39087">
    <property type="entry name" value="UPF0104 MEMBRANE PROTEIN MJ1595"/>
    <property type="match status" value="1"/>
</dbReference>
<dbReference type="GO" id="GO:0005886">
    <property type="term" value="C:plasma membrane"/>
    <property type="evidence" value="ECO:0007669"/>
    <property type="project" value="UniProtKB-SubCell"/>
</dbReference>
<keyword evidence="3 6" id="KW-0812">Transmembrane</keyword>
<protein>
    <recommendedName>
        <fullName evidence="9">TIGR00374 family protein</fullName>
    </recommendedName>
</protein>
<name>A0A380PVJ8_YERFR</name>
<dbReference type="Proteomes" id="UP000254835">
    <property type="component" value="Unassembled WGS sequence"/>
</dbReference>
<dbReference type="PANTHER" id="PTHR39087:SF2">
    <property type="entry name" value="UPF0104 MEMBRANE PROTEIN MJ1595"/>
    <property type="match status" value="1"/>
</dbReference>
<gene>
    <name evidence="7" type="ORF">NCTC11470_02683</name>
</gene>
<evidence type="ECO:0000256" key="5">
    <source>
        <dbReference type="ARBA" id="ARBA00023136"/>
    </source>
</evidence>
<keyword evidence="2" id="KW-1003">Cell membrane</keyword>
<comment type="subcellular location">
    <subcellularLocation>
        <location evidence="1">Cell membrane</location>
        <topology evidence="1">Multi-pass membrane protein</topology>
    </subcellularLocation>
</comment>
<reference evidence="7 8" key="1">
    <citation type="submission" date="2018-06" db="EMBL/GenBank/DDBJ databases">
        <authorList>
            <consortium name="Pathogen Informatics"/>
            <person name="Doyle S."/>
        </authorList>
    </citation>
    <scope>NUCLEOTIDE SEQUENCE [LARGE SCALE GENOMIC DNA]</scope>
    <source>
        <strain evidence="7 8">NCTC11470</strain>
    </source>
</reference>
<proteinExistence type="predicted"/>
<evidence type="ECO:0000256" key="4">
    <source>
        <dbReference type="ARBA" id="ARBA00022989"/>
    </source>
</evidence>
<feature type="transmembrane region" description="Helical" evidence="6">
    <location>
        <begin position="49"/>
        <end position="69"/>
    </location>
</feature>
<dbReference type="NCBIfam" id="TIGR00374">
    <property type="entry name" value="flippase-like domain"/>
    <property type="match status" value="1"/>
</dbReference>
<feature type="transmembrane region" description="Helical" evidence="6">
    <location>
        <begin position="253"/>
        <end position="271"/>
    </location>
</feature>
<feature type="transmembrane region" description="Helical" evidence="6">
    <location>
        <begin position="308"/>
        <end position="324"/>
    </location>
</feature>
<evidence type="ECO:0000313" key="7">
    <source>
        <dbReference type="EMBL" id="SUP77610.1"/>
    </source>
</evidence>
<feature type="transmembrane region" description="Helical" evidence="6">
    <location>
        <begin position="160"/>
        <end position="182"/>
    </location>
</feature>
<keyword evidence="5 6" id="KW-0472">Membrane</keyword>
<feature type="transmembrane region" description="Helical" evidence="6">
    <location>
        <begin position="12"/>
        <end position="29"/>
    </location>
</feature>
<dbReference type="EMBL" id="UHJA01000001">
    <property type="protein sequence ID" value="SUP77610.1"/>
    <property type="molecule type" value="Genomic_DNA"/>
</dbReference>
<feature type="transmembrane region" description="Helical" evidence="6">
    <location>
        <begin position="130"/>
        <end position="148"/>
    </location>
</feature>
<evidence type="ECO:0000256" key="2">
    <source>
        <dbReference type="ARBA" id="ARBA00022475"/>
    </source>
</evidence>
<dbReference type="InterPro" id="IPR022791">
    <property type="entry name" value="L-PG_synthase/AglD"/>
</dbReference>
<feature type="transmembrane region" description="Helical" evidence="6">
    <location>
        <begin position="223"/>
        <end position="247"/>
    </location>
</feature>
<evidence type="ECO:0008006" key="9">
    <source>
        <dbReference type="Google" id="ProtNLM"/>
    </source>
</evidence>
<dbReference type="AlphaFoldDB" id="A0A380PVJ8"/>
<dbReference type="RefSeq" id="WP_004707211.1">
    <property type="nucleotide sequence ID" value="NZ_CP023964.1"/>
</dbReference>
<sequence length="338" mass="36391">MMTESNKKSSWHKYLIGIAITVICLVIIVRQVNITEVVDALESFRWEYLAMGIASLAFGYSLRIFRWAIMLDATGAKIKWSTCAAPFLGSIALNNVLPLRLGDAIRAFIFPSAMGISKTTATTSLIMERLIDLMTLLGCLAIGLVTLSGTHLPPLIAESAATMAVVGGVTLIIVFLFSGSLAKYISNIACRRSSFKGPDRIYKLLVVVSDLLTNFEIMSRPKILFSVVIISMFVWVGEAGLFYFLLVGFDFDTAPAIAVVVMSIATLSTLVPSSPGYVGPFHLAAFAAISMLGGTTAQAGSYAVLSHLALWLPTTLVGAIAILMKPELFRSLHSRSAP</sequence>
<accession>A0A380PVJ8</accession>